<protein>
    <submittedName>
        <fullName evidence="5">CoA ester lyase</fullName>
    </submittedName>
</protein>
<keyword evidence="5" id="KW-0456">Lyase</keyword>
<dbReference type="InterPro" id="IPR005000">
    <property type="entry name" value="Aldolase/citrate-lyase_domain"/>
</dbReference>
<dbReference type="InterPro" id="IPR015813">
    <property type="entry name" value="Pyrv/PenolPyrv_kinase-like_dom"/>
</dbReference>
<gene>
    <name evidence="5" type="ORF">OG563_46890</name>
</gene>
<evidence type="ECO:0000313" key="6">
    <source>
        <dbReference type="Proteomes" id="UP001432062"/>
    </source>
</evidence>
<keyword evidence="2" id="KW-0479">Metal-binding</keyword>
<proteinExistence type="predicted"/>
<dbReference type="EMBL" id="CP109441">
    <property type="protein sequence ID" value="WUV46487.1"/>
    <property type="molecule type" value="Genomic_DNA"/>
</dbReference>
<dbReference type="SUPFAM" id="SSF51621">
    <property type="entry name" value="Phosphoenolpyruvate/pyruvate domain"/>
    <property type="match status" value="1"/>
</dbReference>
<dbReference type="PANTHER" id="PTHR32308">
    <property type="entry name" value="LYASE BETA SUBUNIT, PUTATIVE (AFU_ORTHOLOGUE AFUA_4G13030)-RELATED"/>
    <property type="match status" value="1"/>
</dbReference>
<dbReference type="InterPro" id="IPR011206">
    <property type="entry name" value="Citrate_lyase_beta/mcl1/mcl2"/>
</dbReference>
<dbReference type="Gene3D" id="3.20.20.60">
    <property type="entry name" value="Phosphoenolpyruvate-binding domains"/>
    <property type="match status" value="1"/>
</dbReference>
<sequence length="293" mass="30978">MTARPPRRRSVLCVPGGDEHKIRKALASGADQVVIDLEDAVPAADKDRARAMLGAMAWGDFAARPAIAVRVNAPRTRWCHLDIDAVVRSGIPASSIVLPKVESPGDLEFADRLLDGIEAGVGATDRLAMEALIETADGLSRIEQIASAAPRLSTLITGYADLAASLGRFAGLDPALWIAVQDRVIATARTNRLDAVDGPYLGVAADDGFGKTVSHAARVGFDAKWAIHPRQIDTINLAFEPSSEQVQYARRVVDALAVAHDSGRGAVELDGQMIDEAVAVAARRTLAKIGVAL</sequence>
<dbReference type="Proteomes" id="UP001432062">
    <property type="component" value="Chromosome"/>
</dbReference>
<dbReference type="PANTHER" id="PTHR32308:SF0">
    <property type="entry name" value="HPCH_HPAI ALDOLASE_CITRATE LYASE DOMAIN-CONTAINING PROTEIN"/>
    <property type="match status" value="1"/>
</dbReference>
<evidence type="ECO:0000256" key="3">
    <source>
        <dbReference type="ARBA" id="ARBA00022842"/>
    </source>
</evidence>
<evidence type="ECO:0000259" key="4">
    <source>
        <dbReference type="Pfam" id="PF03328"/>
    </source>
</evidence>
<name>A0ABZ1YT84_9NOCA</name>
<accession>A0ABZ1YT84</accession>
<reference evidence="5" key="1">
    <citation type="submission" date="2022-10" db="EMBL/GenBank/DDBJ databases">
        <title>The complete genomes of actinobacterial strains from the NBC collection.</title>
        <authorList>
            <person name="Joergensen T.S."/>
            <person name="Alvarez Arevalo M."/>
            <person name="Sterndorff E.B."/>
            <person name="Faurdal D."/>
            <person name="Vuksanovic O."/>
            <person name="Mourched A.-S."/>
            <person name="Charusanti P."/>
            <person name="Shaw S."/>
            <person name="Blin K."/>
            <person name="Weber T."/>
        </authorList>
    </citation>
    <scope>NUCLEOTIDE SEQUENCE</scope>
    <source>
        <strain evidence="5">NBC_01482</strain>
    </source>
</reference>
<evidence type="ECO:0000256" key="1">
    <source>
        <dbReference type="ARBA" id="ARBA00001946"/>
    </source>
</evidence>
<dbReference type="RefSeq" id="WP_329410247.1">
    <property type="nucleotide sequence ID" value="NZ_CP109441.1"/>
</dbReference>
<dbReference type="PIRSF" id="PIRSF015582">
    <property type="entry name" value="Cit_lyase_B"/>
    <property type="match status" value="1"/>
</dbReference>
<feature type="domain" description="HpcH/HpaI aldolase/citrate lyase" evidence="4">
    <location>
        <begin position="9"/>
        <end position="229"/>
    </location>
</feature>
<dbReference type="GO" id="GO:0016829">
    <property type="term" value="F:lyase activity"/>
    <property type="evidence" value="ECO:0007669"/>
    <property type="project" value="UniProtKB-KW"/>
</dbReference>
<dbReference type="Pfam" id="PF03328">
    <property type="entry name" value="HpcH_HpaI"/>
    <property type="match status" value="1"/>
</dbReference>
<keyword evidence="6" id="KW-1185">Reference proteome</keyword>
<comment type="cofactor">
    <cofactor evidence="1">
        <name>Mg(2+)</name>
        <dbReference type="ChEBI" id="CHEBI:18420"/>
    </cofactor>
</comment>
<evidence type="ECO:0000313" key="5">
    <source>
        <dbReference type="EMBL" id="WUV46487.1"/>
    </source>
</evidence>
<keyword evidence="3" id="KW-0460">Magnesium</keyword>
<evidence type="ECO:0000256" key="2">
    <source>
        <dbReference type="ARBA" id="ARBA00022723"/>
    </source>
</evidence>
<organism evidence="5 6">
    <name type="scientific">Nocardia vinacea</name>
    <dbReference type="NCBI Taxonomy" id="96468"/>
    <lineage>
        <taxon>Bacteria</taxon>
        <taxon>Bacillati</taxon>
        <taxon>Actinomycetota</taxon>
        <taxon>Actinomycetes</taxon>
        <taxon>Mycobacteriales</taxon>
        <taxon>Nocardiaceae</taxon>
        <taxon>Nocardia</taxon>
    </lineage>
</organism>
<dbReference type="InterPro" id="IPR040442">
    <property type="entry name" value="Pyrv_kinase-like_dom_sf"/>
</dbReference>